<organism evidence="2 3">
    <name type="scientific">Pelagomonas calceolata</name>
    <dbReference type="NCBI Taxonomy" id="35677"/>
    <lineage>
        <taxon>Eukaryota</taxon>
        <taxon>Sar</taxon>
        <taxon>Stramenopiles</taxon>
        <taxon>Ochrophyta</taxon>
        <taxon>Pelagophyceae</taxon>
        <taxon>Pelagomonadales</taxon>
        <taxon>Pelagomonadaceae</taxon>
        <taxon>Pelagomonas</taxon>
    </lineage>
</organism>
<sequence>MFSVDTVTRFPDQTGNEVLGPGSYNPGEYGGFGNAKPTTAGFGHAQRVFSGNSALLDGPSPAEYVVKDDRMCSNVPIQAASGPMRSKTAGRQDKRRIEDTPGPGAYLRMDVDFKRRPQAPPPPPAVSWERVPTAPSIPGHHQSFGYEEGPDGELVQQMRVDEGYDGTKMSMPGPSDYRPRHVKGAHVPKADLARTSGHSTFERPVEIVPPFNPYEHPKPTEYVQRPNSPGTRDGKPRKSAAFASGVGRNSIDGDLGAGLKKPSPGPGSYEIAASDASQAPGRKGTYFSHGGSRFDNSFSGGRYTSPGPGQYVGQSNAFEQRTRRRSRHLGPARTGFGCGGRTDWTRGSHGAGPGAYEPANGVIDEMRRRVSSRTGAFGTSQTRFQVAKERKRDVPDVHGRSVVEIPGHRKRGPSLGLWFRGQPRQMKGPLPKQCRQCTAAFASGAPRGLDYGRDGPAPTAYNVKGIDWNASGTAKLHGGGRRKDRDNGVPGPGSFNLAHDYHIEPNRKRVMVVSAERFGPGGPLYQHPDVPDEPGPGNYDYEMPFGNLLKPTYNVAIAEQCRELVF</sequence>
<dbReference type="Pfam" id="PF07004">
    <property type="entry name" value="SHIPPO-rpt"/>
    <property type="match status" value="1"/>
</dbReference>
<reference evidence="2" key="1">
    <citation type="submission" date="2021-11" db="EMBL/GenBank/DDBJ databases">
        <authorList>
            <consortium name="Genoscope - CEA"/>
            <person name="William W."/>
        </authorList>
    </citation>
    <scope>NUCLEOTIDE SEQUENCE</scope>
</reference>
<dbReference type="OrthoDB" id="406368at2759"/>
<feature type="compositionally biased region" description="Polar residues" evidence="1">
    <location>
        <begin position="372"/>
        <end position="384"/>
    </location>
</feature>
<protein>
    <submittedName>
        <fullName evidence="2">Uncharacterized protein</fullName>
    </submittedName>
</protein>
<dbReference type="PANTHER" id="PTHR21580">
    <property type="entry name" value="SHIPPO-1-RELATED"/>
    <property type="match status" value="1"/>
</dbReference>
<dbReference type="EMBL" id="CAKKNE010000003">
    <property type="protein sequence ID" value="CAH0372045.1"/>
    <property type="molecule type" value="Genomic_DNA"/>
</dbReference>
<proteinExistence type="predicted"/>
<evidence type="ECO:0000256" key="1">
    <source>
        <dbReference type="SAM" id="MobiDB-lite"/>
    </source>
</evidence>
<name>A0A8J2WKT4_9STRA</name>
<feature type="region of interest" description="Disordered" evidence="1">
    <location>
        <begin position="372"/>
        <end position="397"/>
    </location>
</feature>
<feature type="region of interest" description="Disordered" evidence="1">
    <location>
        <begin position="472"/>
        <end position="493"/>
    </location>
</feature>
<feature type="region of interest" description="Disordered" evidence="1">
    <location>
        <begin position="207"/>
        <end position="359"/>
    </location>
</feature>
<dbReference type="AlphaFoldDB" id="A0A8J2WKT4"/>
<accession>A0A8J2WKT4</accession>
<gene>
    <name evidence="2" type="ORF">PECAL_3P20190</name>
</gene>
<feature type="region of interest" description="Disordered" evidence="1">
    <location>
        <begin position="1"/>
        <end position="23"/>
    </location>
</feature>
<keyword evidence="3" id="KW-1185">Reference proteome</keyword>
<feature type="compositionally biased region" description="Basic and acidic residues" evidence="1">
    <location>
        <begin position="90"/>
        <end position="99"/>
    </location>
</feature>
<feature type="compositionally biased region" description="Basic and acidic residues" evidence="1">
    <location>
        <begin position="386"/>
        <end position="397"/>
    </location>
</feature>
<dbReference type="InterPro" id="IPR010736">
    <property type="entry name" value="SHIPPO-rpt"/>
</dbReference>
<feature type="region of interest" description="Disordered" evidence="1">
    <location>
        <begin position="78"/>
        <end position="106"/>
    </location>
</feature>
<evidence type="ECO:0000313" key="3">
    <source>
        <dbReference type="Proteomes" id="UP000789595"/>
    </source>
</evidence>
<evidence type="ECO:0000313" key="2">
    <source>
        <dbReference type="EMBL" id="CAH0372045.1"/>
    </source>
</evidence>
<comment type="caution">
    <text evidence="2">The sequence shown here is derived from an EMBL/GenBank/DDBJ whole genome shotgun (WGS) entry which is preliminary data.</text>
</comment>
<dbReference type="Proteomes" id="UP000789595">
    <property type="component" value="Unassembled WGS sequence"/>
</dbReference>
<dbReference type="InterPro" id="IPR051291">
    <property type="entry name" value="CIMAP"/>
</dbReference>